<sequence>MGRLRIFRGDRIYRGYLPLEEVNGIAQEIRARSFGHSVTITALSVIMQYALARPGPPWDADLG</sequence>
<dbReference type="AlphaFoldDB" id="A0A9P1P1V3"/>
<reference evidence="1 2" key="1">
    <citation type="submission" date="2014-02" db="EMBL/GenBank/DDBJ databases">
        <authorList>
            <person name="Genoscope - CEA"/>
        </authorList>
    </citation>
    <scope>NUCLEOTIDE SEQUENCE [LARGE SCALE GENOMIC DNA]</scope>
    <source>
        <strain evidence="1 2">PCC 8005</strain>
    </source>
</reference>
<dbReference type="EMBL" id="FO818640">
    <property type="protein sequence ID" value="CDM96369.1"/>
    <property type="molecule type" value="Genomic_DNA"/>
</dbReference>
<name>A0A9P1P1V3_9CYAN</name>
<protein>
    <submittedName>
        <fullName evidence="1">Uncharacterized protein</fullName>
    </submittedName>
</protein>
<proteinExistence type="predicted"/>
<accession>A0A9P1P1V3</accession>
<evidence type="ECO:0000313" key="1">
    <source>
        <dbReference type="EMBL" id="CDM96369.1"/>
    </source>
</evidence>
<gene>
    <name evidence="1" type="ORF">ARTHRO_40778</name>
</gene>
<organism evidence="1 2">
    <name type="scientific">Limnospira indica PCC 8005</name>
    <dbReference type="NCBI Taxonomy" id="376219"/>
    <lineage>
        <taxon>Bacteria</taxon>
        <taxon>Bacillati</taxon>
        <taxon>Cyanobacteriota</taxon>
        <taxon>Cyanophyceae</taxon>
        <taxon>Oscillatoriophycideae</taxon>
        <taxon>Oscillatoriales</taxon>
        <taxon>Sirenicapillariaceae</taxon>
        <taxon>Limnospira</taxon>
    </lineage>
</organism>
<keyword evidence="2" id="KW-1185">Reference proteome</keyword>
<evidence type="ECO:0000313" key="2">
    <source>
        <dbReference type="Proteomes" id="UP000032946"/>
    </source>
</evidence>
<dbReference type="Proteomes" id="UP000032946">
    <property type="component" value="Chromosome"/>
</dbReference>